<dbReference type="Proteomes" id="UP000694843">
    <property type="component" value="Unplaced"/>
</dbReference>
<evidence type="ECO:0000256" key="2">
    <source>
        <dbReference type="ARBA" id="ARBA00004687"/>
    </source>
</evidence>
<dbReference type="AlphaFoldDB" id="A0A8B7PE21"/>
<comment type="subcellular location">
    <subcellularLocation>
        <location evidence="1">Membrane</location>
        <topology evidence="1">Multi-pass membrane protein</topology>
    </subcellularLocation>
</comment>
<sequence>MSSGDAPDFLVPVGGERISRALGRRAAAVAAHGRDRRARCVYLLPLPAWLDRSTDGCDVRVFVWMFVWWCGAVTHREHLHRHHLCVHHPAAGAAHRPASLRPRYRSGERDSESQRRGVLSGVNETLSHNVGVFACVCLASRLTDYWAVFSFTVAGIAVFARPDREDNRHGCIESTAAAVAETLLLFSVTAVAVWVYVPVLLPLLLFSTALSNVVLPALFLRLQHHRQNIYGPWDEARID</sequence>
<dbReference type="UniPathway" id="UPA00196"/>
<evidence type="ECO:0000256" key="7">
    <source>
        <dbReference type="ARBA" id="ARBA00023136"/>
    </source>
</evidence>
<feature type="transmembrane region" description="Helical" evidence="8">
    <location>
        <begin position="145"/>
        <end position="162"/>
    </location>
</feature>
<dbReference type="InterPro" id="IPR009450">
    <property type="entry name" value="Plno_GlcNAc_GPI2"/>
</dbReference>
<accession>A0A8B7PE21</accession>
<gene>
    <name evidence="10" type="primary">LOC108679432</name>
</gene>
<keyword evidence="6 8" id="KW-1133">Transmembrane helix</keyword>
<keyword evidence="7 8" id="KW-0472">Membrane</keyword>
<comment type="pathway">
    <text evidence="2">Glycolipid biosynthesis; glycosylphosphatidylinositol-anchor biosynthesis.</text>
</comment>
<evidence type="ECO:0000313" key="9">
    <source>
        <dbReference type="Proteomes" id="UP000694843"/>
    </source>
</evidence>
<dbReference type="Pfam" id="PF06432">
    <property type="entry name" value="GPI2"/>
    <property type="match status" value="1"/>
</dbReference>
<dbReference type="GO" id="GO:0000506">
    <property type="term" value="C:glycosylphosphatidylinositol-N-acetylglucosaminyltransferase (GPI-GnT) complex"/>
    <property type="evidence" value="ECO:0007669"/>
    <property type="project" value="TreeGrafter"/>
</dbReference>
<dbReference type="PANTHER" id="PTHR12982:SF0">
    <property type="entry name" value="PHOSPHATIDYLINOSITOL N-ACETYLGLUCOSAMINYLTRANSFERASE SUBUNIT C"/>
    <property type="match status" value="1"/>
</dbReference>
<evidence type="ECO:0000256" key="6">
    <source>
        <dbReference type="ARBA" id="ARBA00022989"/>
    </source>
</evidence>
<comment type="similarity">
    <text evidence="3">Belongs to the PIGC family.</text>
</comment>
<organism evidence="9 10">
    <name type="scientific">Hyalella azteca</name>
    <name type="common">Amphipod</name>
    <dbReference type="NCBI Taxonomy" id="294128"/>
    <lineage>
        <taxon>Eukaryota</taxon>
        <taxon>Metazoa</taxon>
        <taxon>Ecdysozoa</taxon>
        <taxon>Arthropoda</taxon>
        <taxon>Crustacea</taxon>
        <taxon>Multicrustacea</taxon>
        <taxon>Malacostraca</taxon>
        <taxon>Eumalacostraca</taxon>
        <taxon>Peracarida</taxon>
        <taxon>Amphipoda</taxon>
        <taxon>Senticaudata</taxon>
        <taxon>Talitrida</taxon>
        <taxon>Talitroidea</taxon>
        <taxon>Hyalellidae</taxon>
        <taxon>Hyalella</taxon>
    </lineage>
</organism>
<reference evidence="10" key="1">
    <citation type="submission" date="2025-08" db="UniProtKB">
        <authorList>
            <consortium name="RefSeq"/>
        </authorList>
    </citation>
    <scope>IDENTIFICATION</scope>
    <source>
        <tissue evidence="10">Whole organism</tissue>
    </source>
</reference>
<dbReference type="OrthoDB" id="196709at2759"/>
<dbReference type="GeneID" id="108679432"/>
<evidence type="ECO:0000256" key="4">
    <source>
        <dbReference type="ARBA" id="ARBA00022502"/>
    </source>
</evidence>
<evidence type="ECO:0000256" key="1">
    <source>
        <dbReference type="ARBA" id="ARBA00004141"/>
    </source>
</evidence>
<evidence type="ECO:0000256" key="3">
    <source>
        <dbReference type="ARBA" id="ARBA00008321"/>
    </source>
</evidence>
<keyword evidence="5 8" id="KW-0812">Transmembrane</keyword>
<keyword evidence="4" id="KW-0337">GPI-anchor biosynthesis</keyword>
<evidence type="ECO:0000256" key="8">
    <source>
        <dbReference type="SAM" id="Phobius"/>
    </source>
</evidence>
<protein>
    <submittedName>
        <fullName evidence="10">Uncharacterized protein LOC108679432 isoform X2</fullName>
    </submittedName>
</protein>
<proteinExistence type="inferred from homology"/>
<feature type="transmembrane region" description="Helical" evidence="8">
    <location>
        <begin position="203"/>
        <end position="220"/>
    </location>
</feature>
<evidence type="ECO:0000313" key="10">
    <source>
        <dbReference type="RefSeq" id="XP_018023541.1"/>
    </source>
</evidence>
<dbReference type="RefSeq" id="XP_018023541.1">
    <property type="nucleotide sequence ID" value="XM_018168052.2"/>
</dbReference>
<name>A0A8B7PE21_HYAAZ</name>
<dbReference type="PANTHER" id="PTHR12982">
    <property type="entry name" value="PHOSPHATIDYLINOSITOL GLYCAN, CLASS C"/>
    <property type="match status" value="1"/>
</dbReference>
<dbReference type="GO" id="GO:0006506">
    <property type="term" value="P:GPI anchor biosynthetic process"/>
    <property type="evidence" value="ECO:0007669"/>
    <property type="project" value="UniProtKB-UniPathway"/>
</dbReference>
<feature type="transmembrane region" description="Helical" evidence="8">
    <location>
        <begin position="174"/>
        <end position="197"/>
    </location>
</feature>
<keyword evidence="9" id="KW-1185">Reference proteome</keyword>
<evidence type="ECO:0000256" key="5">
    <source>
        <dbReference type="ARBA" id="ARBA00022692"/>
    </source>
</evidence>
<dbReference type="CTD" id="38410"/>